<dbReference type="Gene3D" id="1.20.910.10">
    <property type="entry name" value="Heme oxygenase-like"/>
    <property type="match status" value="1"/>
</dbReference>
<dbReference type="EMBL" id="LKTP01000034">
    <property type="protein sequence ID" value="KRG27935.1"/>
    <property type="molecule type" value="Genomic_DNA"/>
</dbReference>
<dbReference type="AlphaFoldDB" id="A0A0Q9Z4W8"/>
<keyword evidence="2" id="KW-1185">Reference proteome</keyword>
<dbReference type="STRING" id="270918.APR42_09310"/>
<dbReference type="Proteomes" id="UP000051643">
    <property type="component" value="Unassembled WGS sequence"/>
</dbReference>
<reference evidence="1" key="1">
    <citation type="submission" date="2015-10" db="EMBL/GenBank/DDBJ databases">
        <title>Draft genome sequence of Salegentibacter mishustinae KCTC 12263.</title>
        <authorList>
            <person name="Lin W."/>
            <person name="Zheng Q."/>
        </authorList>
    </citation>
    <scope>NUCLEOTIDE SEQUENCE [LARGE SCALE GENOMIC DNA]</scope>
    <source>
        <strain evidence="1">KCTC 12263</strain>
    </source>
</reference>
<evidence type="ECO:0000313" key="2">
    <source>
        <dbReference type="Proteomes" id="UP000051643"/>
    </source>
</evidence>
<dbReference type="Pfam" id="PF11251">
    <property type="entry name" value="DUF3050"/>
    <property type="match status" value="1"/>
</dbReference>
<evidence type="ECO:0000313" key="1">
    <source>
        <dbReference type="EMBL" id="KRG27935.1"/>
    </source>
</evidence>
<dbReference type="InterPro" id="IPR016084">
    <property type="entry name" value="Haem_Oase-like_multi-hlx"/>
</dbReference>
<accession>A0A0Q9Z4W8</accession>
<organism evidence="1 2">
    <name type="scientific">Salegentibacter mishustinae</name>
    <dbReference type="NCBI Taxonomy" id="270918"/>
    <lineage>
        <taxon>Bacteria</taxon>
        <taxon>Pseudomonadati</taxon>
        <taxon>Bacteroidota</taxon>
        <taxon>Flavobacteriia</taxon>
        <taxon>Flavobacteriales</taxon>
        <taxon>Flavobacteriaceae</taxon>
        <taxon>Salegentibacter</taxon>
    </lineage>
</organism>
<dbReference type="RefSeq" id="WP_057482608.1">
    <property type="nucleotide sequence ID" value="NZ_BMWR01000004.1"/>
</dbReference>
<name>A0A0Q9Z4W8_9FLAO</name>
<proteinExistence type="predicted"/>
<protein>
    <submittedName>
        <fullName evidence="1">Heme oxygenase</fullName>
    </submittedName>
</protein>
<dbReference type="OrthoDB" id="9791270at2"/>
<sequence length="269" mass="31195">MGEKNRINEVNKALQPKINELLEHSLYQKIKTPKHLQIFMEHHVFAVWDFMSLLTALQEKLTKTTNPWVPVGNPETRYLINEIVLAEETDVNYFGDHQSHFEMYLGAMEKSGADTGRIKDFLLQVHHGTDIFLLIAATKLPLNIKVFLKNTFEVISEEKPHKIASAFTFGREGLIPGMFTSIIENVQQNFPKEDLSLFKYYFDRHIELDGDEHGPMAFRMVEELCGNDEKKWEEVKRTAEEALDARLKLWEGIEEEISENIESKNLQTT</sequence>
<gene>
    <name evidence="1" type="ORF">APR42_09310</name>
</gene>
<dbReference type="InterPro" id="IPR024423">
    <property type="entry name" value="DUF3050"/>
</dbReference>
<comment type="caution">
    <text evidence="1">The sequence shown here is derived from an EMBL/GenBank/DDBJ whole genome shotgun (WGS) entry which is preliminary data.</text>
</comment>
<dbReference type="SUPFAM" id="SSF48613">
    <property type="entry name" value="Heme oxygenase-like"/>
    <property type="match status" value="1"/>
</dbReference>